<evidence type="ECO:0000313" key="2">
    <source>
        <dbReference type="Proteomes" id="UP000030588"/>
    </source>
</evidence>
<dbReference type="Proteomes" id="UP000030588">
    <property type="component" value="Unassembled WGS sequence"/>
</dbReference>
<name>A0A0A6VDN8_9BACI</name>
<evidence type="ECO:0000313" key="1">
    <source>
        <dbReference type="EMBL" id="KHD86365.1"/>
    </source>
</evidence>
<dbReference type="RefSeq" id="WP_035353183.1">
    <property type="nucleotide sequence ID" value="NZ_JRUN01000006.1"/>
</dbReference>
<dbReference type="EMBL" id="JRUN01000006">
    <property type="protein sequence ID" value="KHD86365.1"/>
    <property type="molecule type" value="Genomic_DNA"/>
</dbReference>
<gene>
    <name evidence="1" type="ORF">NG54_03350</name>
</gene>
<proteinExistence type="predicted"/>
<dbReference type="OrthoDB" id="2941652at2"/>
<dbReference type="AlphaFoldDB" id="A0A0A6VDN8"/>
<reference evidence="1 2" key="1">
    <citation type="submission" date="2014-10" db="EMBL/GenBank/DDBJ databases">
        <title>Draft genome of phytase producing Bacillus ginsengihumi strain M2.11.</title>
        <authorList>
            <person name="Toymentseva A."/>
            <person name="Boulygina E.A."/>
            <person name="Kazakov S.V."/>
            <person name="Kayumov I."/>
            <person name="Suleimanova A.D."/>
            <person name="Mardanova A.M."/>
            <person name="Maria S.N."/>
            <person name="Sergey M.Y."/>
            <person name="Sharipova M.R."/>
        </authorList>
    </citation>
    <scope>NUCLEOTIDE SEQUENCE [LARGE SCALE GENOMIC DNA]</scope>
    <source>
        <strain evidence="1 2">M2.11</strain>
    </source>
</reference>
<dbReference type="STRING" id="363870.NG54_03350"/>
<comment type="caution">
    <text evidence="1">The sequence shown here is derived from an EMBL/GenBank/DDBJ whole genome shotgun (WGS) entry which is preliminary data.</text>
</comment>
<accession>A0A0A6VDN8</accession>
<protein>
    <submittedName>
        <fullName evidence="1">Uncharacterized protein</fullName>
    </submittedName>
</protein>
<organism evidence="1 2">
    <name type="scientific">Heyndrickxia ginsengihumi</name>
    <dbReference type="NCBI Taxonomy" id="363870"/>
    <lineage>
        <taxon>Bacteria</taxon>
        <taxon>Bacillati</taxon>
        <taxon>Bacillota</taxon>
        <taxon>Bacilli</taxon>
        <taxon>Bacillales</taxon>
        <taxon>Bacillaceae</taxon>
        <taxon>Heyndrickxia</taxon>
    </lineage>
</organism>
<sequence>MADKTNGKITNVELEMALDEARGQLPYLIESTVIQGKILKAKFDNLIAAGFTEEQALEIVKARPVYE</sequence>